<evidence type="ECO:0008006" key="4">
    <source>
        <dbReference type="Google" id="ProtNLM"/>
    </source>
</evidence>
<protein>
    <recommendedName>
        <fullName evidence="4">No apical meristem-associated C-terminal domain-containing protein</fullName>
    </recommendedName>
</protein>
<sequence length="215" mass="24655">MGNMSPTCFQFSSQSSASKLGSGGFDAIDLNDDEIRNQRQRSTPLWQWEEDEMLISACMVEYLNRSYSRTKVTSGGAYSSSSNRETLLAEDADIDSPVHPQGSKKSKRRGKGKAQMSEDLSEAKSSVVKQLSLMEKFKIDREKEQLDEREHREKLIAIKEKELQIQQEMKEQKLQTQKLIKEMEIKAKEREMDKKVLDANLSQMSESTRARHEKA</sequence>
<dbReference type="EMBL" id="JASCZI010000004">
    <property type="protein sequence ID" value="MED6106144.1"/>
    <property type="molecule type" value="Genomic_DNA"/>
</dbReference>
<evidence type="ECO:0000256" key="1">
    <source>
        <dbReference type="SAM" id="MobiDB-lite"/>
    </source>
</evidence>
<evidence type="ECO:0000313" key="3">
    <source>
        <dbReference type="Proteomes" id="UP001341840"/>
    </source>
</evidence>
<name>A0ABU6Q3X4_9FABA</name>
<evidence type="ECO:0000313" key="2">
    <source>
        <dbReference type="EMBL" id="MED6106144.1"/>
    </source>
</evidence>
<accession>A0ABU6Q3X4</accession>
<feature type="region of interest" description="Disordered" evidence="1">
    <location>
        <begin position="89"/>
        <end position="123"/>
    </location>
</feature>
<dbReference type="Proteomes" id="UP001341840">
    <property type="component" value="Unassembled WGS sequence"/>
</dbReference>
<keyword evidence="3" id="KW-1185">Reference proteome</keyword>
<proteinExistence type="predicted"/>
<gene>
    <name evidence="2" type="ORF">PIB30_002035</name>
</gene>
<comment type="caution">
    <text evidence="2">The sequence shown here is derived from an EMBL/GenBank/DDBJ whole genome shotgun (WGS) entry which is preliminary data.</text>
</comment>
<organism evidence="2 3">
    <name type="scientific">Stylosanthes scabra</name>
    <dbReference type="NCBI Taxonomy" id="79078"/>
    <lineage>
        <taxon>Eukaryota</taxon>
        <taxon>Viridiplantae</taxon>
        <taxon>Streptophyta</taxon>
        <taxon>Embryophyta</taxon>
        <taxon>Tracheophyta</taxon>
        <taxon>Spermatophyta</taxon>
        <taxon>Magnoliopsida</taxon>
        <taxon>eudicotyledons</taxon>
        <taxon>Gunneridae</taxon>
        <taxon>Pentapetalae</taxon>
        <taxon>rosids</taxon>
        <taxon>fabids</taxon>
        <taxon>Fabales</taxon>
        <taxon>Fabaceae</taxon>
        <taxon>Papilionoideae</taxon>
        <taxon>50 kb inversion clade</taxon>
        <taxon>dalbergioids sensu lato</taxon>
        <taxon>Dalbergieae</taxon>
        <taxon>Pterocarpus clade</taxon>
        <taxon>Stylosanthes</taxon>
    </lineage>
</organism>
<feature type="compositionally biased region" description="Basic residues" evidence="1">
    <location>
        <begin position="102"/>
        <end position="112"/>
    </location>
</feature>
<reference evidence="2 3" key="1">
    <citation type="journal article" date="2023" name="Plants (Basel)">
        <title>Bridging the Gap: Combining Genomics and Transcriptomics Approaches to Understand Stylosanthes scabra, an Orphan Legume from the Brazilian Caatinga.</title>
        <authorList>
            <person name="Ferreira-Neto J.R.C."/>
            <person name="da Silva M.D."/>
            <person name="Binneck E."/>
            <person name="de Melo N.F."/>
            <person name="da Silva R.H."/>
            <person name="de Melo A.L.T.M."/>
            <person name="Pandolfi V."/>
            <person name="Bustamante F.O."/>
            <person name="Brasileiro-Vidal A.C."/>
            <person name="Benko-Iseppon A.M."/>
        </authorList>
    </citation>
    <scope>NUCLEOTIDE SEQUENCE [LARGE SCALE GENOMIC DNA]</scope>
    <source>
        <tissue evidence="2">Leaves</tissue>
    </source>
</reference>